<evidence type="ECO:0000313" key="2">
    <source>
        <dbReference type="Proteomes" id="UP001283361"/>
    </source>
</evidence>
<reference evidence="1" key="1">
    <citation type="journal article" date="2023" name="G3 (Bethesda)">
        <title>A reference genome for the long-term kleptoplast-retaining sea slug Elysia crispata morphotype clarki.</title>
        <authorList>
            <person name="Eastman K.E."/>
            <person name="Pendleton A.L."/>
            <person name="Shaikh M.A."/>
            <person name="Suttiyut T."/>
            <person name="Ogas R."/>
            <person name="Tomko P."/>
            <person name="Gavelis G."/>
            <person name="Widhalm J.R."/>
            <person name="Wisecaver J.H."/>
        </authorList>
    </citation>
    <scope>NUCLEOTIDE SEQUENCE</scope>
    <source>
        <strain evidence="1">ECLA1</strain>
    </source>
</reference>
<organism evidence="1 2">
    <name type="scientific">Elysia crispata</name>
    <name type="common">lettuce slug</name>
    <dbReference type="NCBI Taxonomy" id="231223"/>
    <lineage>
        <taxon>Eukaryota</taxon>
        <taxon>Metazoa</taxon>
        <taxon>Spiralia</taxon>
        <taxon>Lophotrochozoa</taxon>
        <taxon>Mollusca</taxon>
        <taxon>Gastropoda</taxon>
        <taxon>Heterobranchia</taxon>
        <taxon>Euthyneura</taxon>
        <taxon>Panpulmonata</taxon>
        <taxon>Sacoglossa</taxon>
        <taxon>Placobranchoidea</taxon>
        <taxon>Plakobranchidae</taxon>
        <taxon>Elysia</taxon>
    </lineage>
</organism>
<proteinExistence type="predicted"/>
<name>A0AAE0ZPJ4_9GAST</name>
<dbReference type="EMBL" id="JAWDGP010003608">
    <property type="protein sequence ID" value="KAK3772686.1"/>
    <property type="molecule type" value="Genomic_DNA"/>
</dbReference>
<evidence type="ECO:0000313" key="1">
    <source>
        <dbReference type="EMBL" id="KAK3772686.1"/>
    </source>
</evidence>
<gene>
    <name evidence="1" type="ORF">RRG08_016097</name>
</gene>
<protein>
    <submittedName>
        <fullName evidence="1">Uncharacterized protein</fullName>
    </submittedName>
</protein>
<sequence length="414" mass="46710">MLSNNFDGPCSSSQTCRQTILMVRSALHKHVVQQLSWSVQLLTNMLPTTFMVRAALHKHAVQQLSWAVQLFTNMLSNNFHGPCSSSQTCCPTTFMVRAAIHKHVVQELSWSVQLFTNMLSNNFHGPCSSSETCCPTTFMVRAALHKYVVDQLYGPCILLETCCPTIFSLQSLRNLSRAINSPQLKESCMVNRAAKRDMWKLEQRRYILHCEILNAKLGFVEWDARCLGKLRVRNSTVLWRVQLFGCPCVPVEGVLASHVCFPVGIWCGSQDEFSSRMDRPAWFRWFYYLEPRRENNNYTLVFISMLQPHWTRALGLLERACLAVVASSGASRTERGMAAWPRSGAHQAVVVVPGSGTLGSTSCAPNQHHQQQQLALRGCQGDKVLFSTHLHAFLSWRLVQRAQCPVFLVSGFKS</sequence>
<comment type="caution">
    <text evidence="1">The sequence shown here is derived from an EMBL/GenBank/DDBJ whole genome shotgun (WGS) entry which is preliminary data.</text>
</comment>
<keyword evidence="2" id="KW-1185">Reference proteome</keyword>
<dbReference type="Proteomes" id="UP001283361">
    <property type="component" value="Unassembled WGS sequence"/>
</dbReference>
<accession>A0AAE0ZPJ4</accession>
<dbReference type="AlphaFoldDB" id="A0AAE0ZPJ4"/>